<protein>
    <submittedName>
        <fullName evidence="1">Putative secreted peptide</fullName>
    </submittedName>
</protein>
<organism evidence="1">
    <name type="scientific">Anopheles braziliensis</name>
    <dbReference type="NCBI Taxonomy" id="58242"/>
    <lineage>
        <taxon>Eukaryota</taxon>
        <taxon>Metazoa</taxon>
        <taxon>Ecdysozoa</taxon>
        <taxon>Arthropoda</taxon>
        <taxon>Hexapoda</taxon>
        <taxon>Insecta</taxon>
        <taxon>Pterygota</taxon>
        <taxon>Neoptera</taxon>
        <taxon>Endopterygota</taxon>
        <taxon>Diptera</taxon>
        <taxon>Nematocera</taxon>
        <taxon>Culicoidea</taxon>
        <taxon>Culicidae</taxon>
        <taxon>Anophelinae</taxon>
        <taxon>Anopheles</taxon>
    </lineage>
</organism>
<name>A0A2M3ZR79_9DIPT</name>
<proteinExistence type="predicted"/>
<dbReference type="EMBL" id="GGFM01010288">
    <property type="protein sequence ID" value="MBW31039.1"/>
    <property type="molecule type" value="Transcribed_RNA"/>
</dbReference>
<reference evidence="1" key="1">
    <citation type="submission" date="2018-01" db="EMBL/GenBank/DDBJ databases">
        <title>An insight into the sialome of Amazonian anophelines.</title>
        <authorList>
            <person name="Ribeiro J.M."/>
            <person name="Scarpassa V."/>
            <person name="Calvo E."/>
        </authorList>
    </citation>
    <scope>NUCLEOTIDE SEQUENCE</scope>
    <source>
        <tissue evidence="1">Salivary glands</tissue>
    </source>
</reference>
<accession>A0A2M3ZR79</accession>
<sequence>MAGQDCLVFVRIATAVAGAAAAAATTAAGAARYRGRRYATHGRGLHLTFGCKLSISLGRVDCVNARR</sequence>
<dbReference type="AlphaFoldDB" id="A0A2M3ZR79"/>
<evidence type="ECO:0000313" key="1">
    <source>
        <dbReference type="EMBL" id="MBW31039.1"/>
    </source>
</evidence>